<feature type="compositionally biased region" description="Basic and acidic residues" evidence="1">
    <location>
        <begin position="3028"/>
        <end position="3038"/>
    </location>
</feature>
<feature type="compositionally biased region" description="Basic and acidic residues" evidence="1">
    <location>
        <begin position="2808"/>
        <end position="2817"/>
    </location>
</feature>
<feature type="compositionally biased region" description="Basic and acidic residues" evidence="1">
    <location>
        <begin position="2838"/>
        <end position="2856"/>
    </location>
</feature>
<feature type="compositionally biased region" description="Polar residues" evidence="1">
    <location>
        <begin position="2916"/>
        <end position="2925"/>
    </location>
</feature>
<feature type="compositionally biased region" description="Polar residues" evidence="1">
    <location>
        <begin position="2861"/>
        <end position="2892"/>
    </location>
</feature>
<keyword evidence="3" id="KW-1185">Reference proteome</keyword>
<feature type="compositionally biased region" description="Polar residues" evidence="1">
    <location>
        <begin position="1767"/>
        <end position="1790"/>
    </location>
</feature>
<feature type="compositionally biased region" description="Polar residues" evidence="1">
    <location>
        <begin position="1272"/>
        <end position="1281"/>
    </location>
</feature>
<feature type="compositionally biased region" description="Polar residues" evidence="1">
    <location>
        <begin position="2036"/>
        <end position="2054"/>
    </location>
</feature>
<feature type="compositionally biased region" description="Basic and acidic residues" evidence="1">
    <location>
        <begin position="2423"/>
        <end position="2438"/>
    </location>
</feature>
<comment type="caution">
    <text evidence="2">The sequence shown here is derived from an EMBL/GenBank/DDBJ whole genome shotgun (WGS) entry which is preliminary data.</text>
</comment>
<feature type="region of interest" description="Disordered" evidence="1">
    <location>
        <begin position="1639"/>
        <end position="1930"/>
    </location>
</feature>
<dbReference type="Proteomes" id="UP000308199">
    <property type="component" value="Unassembled WGS sequence"/>
</dbReference>
<feature type="compositionally biased region" description="Low complexity" evidence="1">
    <location>
        <begin position="1152"/>
        <end position="1164"/>
    </location>
</feature>
<evidence type="ECO:0000313" key="2">
    <source>
        <dbReference type="EMBL" id="THH07659.1"/>
    </source>
</evidence>
<feature type="compositionally biased region" description="Polar residues" evidence="1">
    <location>
        <begin position="1639"/>
        <end position="1650"/>
    </location>
</feature>
<feature type="compositionally biased region" description="Basic and acidic residues" evidence="1">
    <location>
        <begin position="1792"/>
        <end position="1809"/>
    </location>
</feature>
<feature type="compositionally biased region" description="Low complexity" evidence="1">
    <location>
        <begin position="1217"/>
        <end position="1229"/>
    </location>
</feature>
<feature type="compositionally biased region" description="Low complexity" evidence="1">
    <location>
        <begin position="1846"/>
        <end position="1855"/>
    </location>
</feature>
<feature type="compositionally biased region" description="Polar residues" evidence="1">
    <location>
        <begin position="437"/>
        <end position="450"/>
    </location>
</feature>
<feature type="compositionally biased region" description="Polar residues" evidence="1">
    <location>
        <begin position="1326"/>
        <end position="1360"/>
    </location>
</feature>
<feature type="compositionally biased region" description="Basic and acidic residues" evidence="1">
    <location>
        <begin position="2089"/>
        <end position="2102"/>
    </location>
</feature>
<feature type="compositionally biased region" description="Polar residues" evidence="1">
    <location>
        <begin position="1448"/>
        <end position="1461"/>
    </location>
</feature>
<protein>
    <submittedName>
        <fullName evidence="2">Uncharacterized protein</fullName>
    </submittedName>
</protein>
<feature type="region of interest" description="Disordered" evidence="1">
    <location>
        <begin position="1944"/>
        <end position="3067"/>
    </location>
</feature>
<feature type="compositionally biased region" description="Basic and acidic residues" evidence="1">
    <location>
        <begin position="1963"/>
        <end position="1987"/>
    </location>
</feature>
<feature type="compositionally biased region" description="Basic and acidic residues" evidence="1">
    <location>
        <begin position="614"/>
        <end position="624"/>
    </location>
</feature>
<feature type="compositionally biased region" description="Polar residues" evidence="1">
    <location>
        <begin position="1731"/>
        <end position="1745"/>
    </location>
</feature>
<organism evidence="2 3">
    <name type="scientific">Phellinidium pouzarii</name>
    <dbReference type="NCBI Taxonomy" id="167371"/>
    <lineage>
        <taxon>Eukaryota</taxon>
        <taxon>Fungi</taxon>
        <taxon>Dikarya</taxon>
        <taxon>Basidiomycota</taxon>
        <taxon>Agaricomycotina</taxon>
        <taxon>Agaricomycetes</taxon>
        <taxon>Hymenochaetales</taxon>
        <taxon>Hymenochaetaceae</taxon>
        <taxon>Phellinidium</taxon>
    </lineage>
</organism>
<feature type="compositionally biased region" description="Basic and acidic residues" evidence="1">
    <location>
        <begin position="2138"/>
        <end position="2151"/>
    </location>
</feature>
<feature type="compositionally biased region" description="Polar residues" evidence="1">
    <location>
        <begin position="1024"/>
        <end position="1033"/>
    </location>
</feature>
<feature type="compositionally biased region" description="Polar residues" evidence="1">
    <location>
        <begin position="2396"/>
        <end position="2422"/>
    </location>
</feature>
<feature type="compositionally biased region" description="Polar residues" evidence="1">
    <location>
        <begin position="3039"/>
        <end position="3053"/>
    </location>
</feature>
<name>A0A4S4L834_9AGAM</name>
<feature type="compositionally biased region" description="Polar residues" evidence="1">
    <location>
        <begin position="1706"/>
        <end position="1715"/>
    </location>
</feature>
<evidence type="ECO:0000313" key="3">
    <source>
        <dbReference type="Proteomes" id="UP000308199"/>
    </source>
</evidence>
<feature type="compositionally biased region" description="Polar residues" evidence="1">
    <location>
        <begin position="2710"/>
        <end position="2723"/>
    </location>
</feature>
<feature type="compositionally biased region" description="Basic and acidic residues" evidence="1">
    <location>
        <begin position="595"/>
        <end position="606"/>
    </location>
</feature>
<feature type="compositionally biased region" description="Basic and acidic residues" evidence="1">
    <location>
        <begin position="1551"/>
        <end position="1576"/>
    </location>
</feature>
<feature type="compositionally biased region" description="Basic and acidic residues" evidence="1">
    <location>
        <begin position="1254"/>
        <end position="1264"/>
    </location>
</feature>
<accession>A0A4S4L834</accession>
<feature type="region of interest" description="Disordered" evidence="1">
    <location>
        <begin position="772"/>
        <end position="839"/>
    </location>
</feature>
<feature type="compositionally biased region" description="Low complexity" evidence="1">
    <location>
        <begin position="2667"/>
        <end position="2677"/>
    </location>
</feature>
<feature type="compositionally biased region" description="Polar residues" evidence="1">
    <location>
        <begin position="271"/>
        <end position="295"/>
    </location>
</feature>
<feature type="compositionally biased region" description="Basic and acidic residues" evidence="1">
    <location>
        <begin position="1856"/>
        <end position="1867"/>
    </location>
</feature>
<feature type="compositionally biased region" description="Polar residues" evidence="1">
    <location>
        <begin position="2987"/>
        <end position="2998"/>
    </location>
</feature>
<gene>
    <name evidence="2" type="ORF">EW145_g3231</name>
</gene>
<feature type="compositionally biased region" description="Low complexity" evidence="1">
    <location>
        <begin position="2624"/>
        <end position="2650"/>
    </location>
</feature>
<feature type="compositionally biased region" description="Polar residues" evidence="1">
    <location>
        <begin position="1237"/>
        <end position="1253"/>
    </location>
</feature>
<feature type="compositionally biased region" description="Basic and acidic residues" evidence="1">
    <location>
        <begin position="2776"/>
        <end position="2789"/>
    </location>
</feature>
<feature type="region of interest" description="Disordered" evidence="1">
    <location>
        <begin position="412"/>
        <end position="474"/>
    </location>
</feature>
<evidence type="ECO:0000256" key="1">
    <source>
        <dbReference type="SAM" id="MobiDB-lite"/>
    </source>
</evidence>
<feature type="compositionally biased region" description="Polar residues" evidence="1">
    <location>
        <begin position="1473"/>
        <end position="1482"/>
    </location>
</feature>
<feature type="compositionally biased region" description="Basic and acidic residues" evidence="1">
    <location>
        <begin position="2939"/>
        <end position="2951"/>
    </location>
</feature>
<sequence>MDQTKSELSSKALDLLFIQDVRHIQAKDEILRASIQFIEGICRQAFSVSQAYALFDLKFDGGVLLEGQKVNNMDSFGLALKTSLTLEKRRNAHKLVVLLEHSGSIGNESSLNIPETLKIMEKHNIVLRVIFYDASPVQPFTDSAEVLKQLPASSIPHVEEVKATTLSEAAPQVLQVDKEVDGSVAQTSKETLRDTDAQKIEEANFVEGPLPPSIRSARSGWFAPKYRGRSSLNRKSLFVPESLESSLTAKVDGESRLKEGDSHHEDESSMKRTTSSSENSAQNIQSHASRESSSLCKGEASDPVGISEQEGTIWQTVYHRRPSKHEGTVSDFPVSLKQVPADSVADHISLTPANADCDEGTKAASESQYSTQINLRTGVEVQDSSSLVGVPNVGGIVPVTTRTLSQLMENRETTYVSGDVPGETRSTPSAEDYLEQRSWSARNEPPSVSTSDDKDITFDSGRSAQGTAAYSHEGALIVDESPSGSTEGPEQVKQSFVNKVSSGGAAQIPQKGVVCGLSKESGEDSTKDSLALNTLHMHQTSEESSLSILLGKDSTLDELVSNVSNVKSMAPLLAGTPKVVSKDTAARGFATEDDVQTRDSYRRESHLNVNKTEFSNDARRKDSAQTRNQTVYEDALKGKEVSTDLTHVLQQTTGSIRSHPSLYHASNGNVTASGSSEVSEEIARNTMNSLPGNIPGGKRALAESSASKLGLNSAAYPHGSILDDRRMLGSTGLSDQMPNSDGVNSSRELVLDAENKESAPIGYSEAKPRTLDIDSLDGSSNVNGPVLSPLASLEHGPKKSPRDLSGRTSNTERTVSSRKSKRRPEQPSRRAKGKGTGAWSIPIGHSIHAQDINATGPYLPTEDEKQSGRVPGESIVTNASEDQQLPGRIVTESANGLFAEVVRSGKSSTSGLERASDNAEVKSFLFDHTFGKGAGNAKDVDRGSKIPTHLRQSSENADTDVHLGSAPGVGAAEAALSVPGELPGRESYNAESVTDHRVASNVPKGARSELPLLKESATLTSIGISENSPMKCSTNEKESDRPGLSNDGSLNNNEMPSTSEVSLEMKIKGSQNDVQHTGTLEIGNAMSDSSRIVELEKKVSTVLDDRQSSPSRQPNALRANGIATSVEVFKEKLERAQSNSPGENASNKKGTSSESSESLASRPESVYDFTCGGRPDANVTSTGVDLGRKSERSLDNPSREDASKETCSLSRPLEGTEQSSSEKLSSEIASIEKRTLPSLTNDEGSCNDTSSNRESVHGLEDSKQNSKGIWRESTSGGISSTIMLVTSGSAGDSKRDLKEFRSFHGDVSKDKDTSGLTRTSVHKPCNNGSNSILGRTSNNEDTTFSLTTASEHGVKSSGNVASLKGPSGRGITPADSVPMSTRGADHRSVLIKDASEEKGKDLAIPDTSRIAPSSRTAYTPEDLPRRNLRSDNIMSSEMIGHLGQASGITQSNISRGNTPASVSVGEGAKPVNSKISSPSRGTPSGDKAVSTSSKRLGKSIEYAQNSVPGGDTLKLEETTSASTFRVDSEQASQVTKRVGAAVGSAQVSKGIENDYSRRGSSSDKEFTSGSRTDSHNVPKINISDGPDIKEIVLGSTSPRRESQINQDNLSRNSTPAVQAIVNDKDGSSRLAGDLCQTSEIAGSTPANDNVSNDERSAAIPETARGGEPNNYGAKLSPESVSDEKVGLTKVSEQFSRDALPVDVSSCKGTPVTSSEGDPGCEAGSDKHSVSRYVSSKENAETSGLLTSPGRDSEVESSDIGISEKDGTTLSSTSQVASKQATEIAGSNNYLKESPKMKFSHADPTVDTKHVQGATRRPLSTKDGKQTKEIPRTSAVGRPVAMNLVRSSGSGPMSTHSSERDRSYDKETSSPTRGSCLVSNVEGLGSRRGLSLNKMDATTSTTTSKREAKSGEVGPSFTTDTLYEGSVGTELSGADQLEKNIREILSRETSEKAPGDSLQVLVSEVDHRSPSPKDTTEVRDQAVRDTLNRHQAKPLSRPEKSRRSGSSNTEGAFKPSSRGASGIELGGVRSPEYHGSGNKTSSDAAGQSHQILHNVQNDDARGKSPPLYPSGLDMGPTSDNHSSASQGLSSEEKVIVSPPERKVISKKTASNLAGNTEQVSETYRETKKAMSGVGSKQALKVEDSDSSRDGTVRDINISSSPRPKPADVPGNTGDSSSTKEIVVGTTSSGRELQQNRNSSSQEGSLTVSSTTNEKKMPLSSAGPESPSREPKRRGDGPSRGEAASNKESLAASPQTGRRQDSDKPFGDASDGKTAAFGQAQDSEQQLKDVQNSSFSGSTLAKDASRESGLIENSPSCENSLKEKGRASKSALGPRRESESVPVNSSHGSTPEGEGRLPALRSKAKLEQVSNSSEEKHQGGQQNAKETPMHSIGGTKQAPRNESAQQPPLKNNRSQSEVSNVSEDQPTRRDVPRVKDDALPRSRNAKKVHSSEHPAENDSSVRRTLTKKEVGSASADDAKQETEGVQGNPSCKDASDGTKAMLDLTGKLGQVPDNALSATTRRDRLDEKNTAAESSGASGKALKRGEGSTSEGRKYLYDQGQEVENKRSDSTDKGVGNAKGPIEIPARERQVSDSGCASLAPGDVPDAKKESGSAETLNRAQEYAKGKSSGKSNSGDKVIAPNSSSEPSSNISRTKSSTEGTANAVRTNSASKEVSKSSSGNIRASGTDEDALKSDRRSPGLTTSKEQKLKHGQSTPSSQTVGRTTSDSKRESGQSFDIDLSSVGTSDKGDASSGSAGNSKRSSVQTLKSTGDIVSRAHSSDTRGASEEKSTPKGAPDSTRTVIGSSGQPREPKSDDLKNRSSPGGPPNVGLVVPSLIEIPEQKSKDIENSLARKDMSNWKEAGQSSEGGSNQTPKSNPINSPSSGTSDGRSTPLRSPVVSGMPLTSTGGRTSRRSSSDAKNTVSSPTVIPEASSRISASKPSREVTKATEKDTALGSPEPESKNESSLLGMALGLPEGATRAPEPPVVRSNSPSLDSSNGKAEDLGLTESSEPGSGGGAAPQTLVNGMEKANRKESKEVTQAHTFPPSEGSTSASRPRINREFRSMMPPIIGEIPSTMDILKEVIGSAEPATPPAPARWQRRRAANVPPPVPYVEKVEFGEKEISLDQTRRIVLQALLRYSAQAKKGRT</sequence>
<feature type="compositionally biased region" description="Basic and acidic residues" evidence="1">
    <location>
        <begin position="1944"/>
        <end position="1953"/>
    </location>
</feature>
<reference evidence="2 3" key="1">
    <citation type="submission" date="2019-02" db="EMBL/GenBank/DDBJ databases">
        <title>Genome sequencing of the rare red list fungi Phellinidium pouzarii.</title>
        <authorList>
            <person name="Buettner E."/>
            <person name="Kellner H."/>
        </authorList>
    </citation>
    <scope>NUCLEOTIDE SEQUENCE [LARGE SCALE GENOMIC DNA]</scope>
    <source>
        <strain evidence="2 3">DSM 108285</strain>
    </source>
</reference>
<feature type="compositionally biased region" description="Low complexity" evidence="1">
    <location>
        <begin position="2749"/>
        <end position="2761"/>
    </location>
</feature>
<feature type="compositionally biased region" description="Basic and acidic residues" evidence="1">
    <location>
        <begin position="1186"/>
        <end position="1204"/>
    </location>
</feature>
<feature type="compositionally biased region" description="Basic and acidic residues" evidence="1">
    <location>
        <begin position="2225"/>
        <end position="2237"/>
    </location>
</feature>
<feature type="region of interest" description="Disordered" evidence="1">
    <location>
        <begin position="593"/>
        <end position="627"/>
    </location>
</feature>
<feature type="region of interest" description="Disordered" evidence="1">
    <location>
        <begin position="249"/>
        <end position="308"/>
    </location>
</feature>
<feature type="compositionally biased region" description="Basic and acidic residues" evidence="1">
    <location>
        <begin position="2541"/>
        <end position="2554"/>
    </location>
</feature>
<feature type="compositionally biased region" description="Basic and acidic residues" evidence="1">
    <location>
        <begin position="2518"/>
        <end position="2528"/>
    </location>
</feature>
<feature type="compositionally biased region" description="Polar residues" evidence="1">
    <location>
        <begin position="2106"/>
        <end position="2120"/>
    </location>
</feature>
<feature type="region of interest" description="Disordered" evidence="1">
    <location>
        <begin position="1024"/>
        <end position="1077"/>
    </location>
</feature>
<feature type="compositionally biased region" description="Polar residues" evidence="1">
    <location>
        <begin position="2278"/>
        <end position="2297"/>
    </location>
</feature>
<feature type="compositionally biased region" description="Basic and acidic residues" evidence="1">
    <location>
        <begin position="2561"/>
        <end position="2570"/>
    </location>
</feature>
<feature type="compositionally biased region" description="Basic and acidic residues" evidence="1">
    <location>
        <begin position="1303"/>
        <end position="1313"/>
    </location>
</feature>
<feature type="compositionally biased region" description="Basic and acidic residues" evidence="1">
    <location>
        <begin position="2447"/>
        <end position="2480"/>
    </location>
</feature>
<feature type="region of interest" description="Disordered" evidence="1">
    <location>
        <begin position="1549"/>
        <end position="1615"/>
    </location>
</feature>
<feature type="compositionally biased region" description="Polar residues" evidence="1">
    <location>
        <begin position="1136"/>
        <end position="1150"/>
    </location>
</feature>
<feature type="compositionally biased region" description="Polar residues" evidence="1">
    <location>
        <begin position="1603"/>
        <end position="1615"/>
    </location>
</feature>
<feature type="region of interest" description="Disordered" evidence="1">
    <location>
        <begin position="1448"/>
        <end position="1513"/>
    </location>
</feature>
<feature type="compositionally biased region" description="Polar residues" evidence="1">
    <location>
        <begin position="2244"/>
        <end position="2255"/>
    </location>
</feature>
<feature type="compositionally biased region" description="Basic and acidic residues" evidence="1">
    <location>
        <begin position="795"/>
        <end position="805"/>
    </location>
</feature>
<feature type="compositionally biased region" description="Polar residues" evidence="1">
    <location>
        <begin position="2651"/>
        <end position="2666"/>
    </location>
</feature>
<feature type="region of interest" description="Disordered" evidence="1">
    <location>
        <begin position="1303"/>
        <end position="1427"/>
    </location>
</feature>
<dbReference type="EMBL" id="SGPK01000132">
    <property type="protein sequence ID" value="THH07659.1"/>
    <property type="molecule type" value="Genomic_DNA"/>
</dbReference>
<feature type="compositionally biased region" description="Polar residues" evidence="1">
    <location>
        <begin position="2171"/>
        <end position="2210"/>
    </location>
</feature>
<feature type="compositionally biased region" description="Polar residues" evidence="1">
    <location>
        <begin position="2076"/>
        <end position="2088"/>
    </location>
</feature>
<feature type="compositionally biased region" description="Basic and acidic residues" evidence="1">
    <location>
        <begin position="1819"/>
        <end position="1830"/>
    </location>
</feature>
<feature type="compositionally biased region" description="Basic and acidic residues" evidence="1">
    <location>
        <begin position="251"/>
        <end position="270"/>
    </location>
</feature>
<proteinExistence type="predicted"/>
<feature type="compositionally biased region" description="Basic and acidic residues" evidence="1">
    <location>
        <begin position="1383"/>
        <end position="1403"/>
    </location>
</feature>
<feature type="compositionally biased region" description="Polar residues" evidence="1">
    <location>
        <begin position="1046"/>
        <end position="1061"/>
    </location>
</feature>
<feature type="region of interest" description="Disordered" evidence="1">
    <location>
        <begin position="1100"/>
        <end position="1281"/>
    </location>
</feature>
<feature type="compositionally biased region" description="Polar residues" evidence="1">
    <location>
        <begin position="2796"/>
        <end position="2806"/>
    </location>
</feature>